<dbReference type="OrthoDB" id="7203053at2"/>
<keyword evidence="3 5" id="KW-1133">Transmembrane helix</keyword>
<dbReference type="AlphaFoldDB" id="A0A3N5CEX2"/>
<evidence type="ECO:0000313" key="7">
    <source>
        <dbReference type="Proteomes" id="UP000276443"/>
    </source>
</evidence>
<evidence type="ECO:0000256" key="4">
    <source>
        <dbReference type="ARBA" id="ARBA00023136"/>
    </source>
</evidence>
<evidence type="ECO:0000256" key="1">
    <source>
        <dbReference type="ARBA" id="ARBA00004141"/>
    </source>
</evidence>
<dbReference type="RefSeq" id="WP_124219742.1">
    <property type="nucleotide sequence ID" value="NZ_RKRF01000007.1"/>
</dbReference>
<evidence type="ECO:0000256" key="5">
    <source>
        <dbReference type="SAM" id="Phobius"/>
    </source>
</evidence>
<gene>
    <name evidence="6" type="ORF">EDC24_0696</name>
</gene>
<keyword evidence="6" id="KW-0489">Methyltransferase</keyword>
<dbReference type="Pfam" id="PF04140">
    <property type="entry name" value="ICMT"/>
    <property type="match status" value="1"/>
</dbReference>
<keyword evidence="7" id="KW-1185">Reference proteome</keyword>
<organism evidence="6 7">
    <name type="scientific">Aquisalibacillus elongatus</name>
    <dbReference type="NCBI Taxonomy" id="485577"/>
    <lineage>
        <taxon>Bacteria</taxon>
        <taxon>Bacillati</taxon>
        <taxon>Bacillota</taxon>
        <taxon>Bacilli</taxon>
        <taxon>Bacillales</taxon>
        <taxon>Bacillaceae</taxon>
        <taxon>Aquisalibacillus</taxon>
    </lineage>
</organism>
<evidence type="ECO:0000256" key="3">
    <source>
        <dbReference type="ARBA" id="ARBA00022989"/>
    </source>
</evidence>
<keyword evidence="2 5" id="KW-0812">Transmembrane</keyword>
<evidence type="ECO:0000256" key="2">
    <source>
        <dbReference type="ARBA" id="ARBA00022692"/>
    </source>
</evidence>
<dbReference type="GO" id="GO:0004671">
    <property type="term" value="F:protein C-terminal S-isoprenylcysteine carboxyl O-methyltransferase activity"/>
    <property type="evidence" value="ECO:0007669"/>
    <property type="project" value="InterPro"/>
</dbReference>
<protein>
    <submittedName>
        <fullName evidence="6">15-methylpalmitoyl-4-hydroxy-2-pyrone 4-O-methyltransferase</fullName>
    </submittedName>
</protein>
<comment type="subcellular location">
    <subcellularLocation>
        <location evidence="1">Membrane</location>
        <topology evidence="1">Multi-pass membrane protein</topology>
    </subcellularLocation>
</comment>
<dbReference type="GO" id="GO:0032259">
    <property type="term" value="P:methylation"/>
    <property type="evidence" value="ECO:0007669"/>
    <property type="project" value="UniProtKB-KW"/>
</dbReference>
<evidence type="ECO:0000313" key="6">
    <source>
        <dbReference type="EMBL" id="RPF55811.1"/>
    </source>
</evidence>
<dbReference type="EMBL" id="RKRF01000007">
    <property type="protein sequence ID" value="RPF55811.1"/>
    <property type="molecule type" value="Genomic_DNA"/>
</dbReference>
<comment type="caution">
    <text evidence="6">The sequence shown here is derived from an EMBL/GenBank/DDBJ whole genome shotgun (WGS) entry which is preliminary data.</text>
</comment>
<dbReference type="Gene3D" id="1.20.120.1630">
    <property type="match status" value="1"/>
</dbReference>
<proteinExistence type="predicted"/>
<feature type="transmembrane region" description="Helical" evidence="5">
    <location>
        <begin position="121"/>
        <end position="151"/>
    </location>
</feature>
<accession>A0A3N5CEX2</accession>
<dbReference type="GO" id="GO:0016020">
    <property type="term" value="C:membrane"/>
    <property type="evidence" value="ECO:0007669"/>
    <property type="project" value="UniProtKB-SubCell"/>
</dbReference>
<name>A0A3N5CEX2_9BACI</name>
<dbReference type="Proteomes" id="UP000276443">
    <property type="component" value="Unassembled WGS sequence"/>
</dbReference>
<sequence>MIYIVLSLYFILLRLVEVMVAKSNEKFQKQRGAIEVNDPYYKAIVMTHSLFFIVLLTESYIVHEWQRDISIVVFTLLVMVQVLRFWTLASLGRFWNTKVIVLPSANLVVKGPYKWMKHPNYVIVGLEFILIPILFYSYVTATVFLSLHLWLMTKRIPLENQALQKLSPNKGRDIR</sequence>
<keyword evidence="4 5" id="KW-0472">Membrane</keyword>
<reference evidence="6 7" key="1">
    <citation type="submission" date="2018-11" db="EMBL/GenBank/DDBJ databases">
        <title>Genomic Encyclopedia of Type Strains, Phase IV (KMG-IV): sequencing the most valuable type-strain genomes for metagenomic binning, comparative biology and taxonomic classification.</title>
        <authorList>
            <person name="Goeker M."/>
        </authorList>
    </citation>
    <scope>NUCLEOTIDE SEQUENCE [LARGE SCALE GENOMIC DNA]</scope>
    <source>
        <strain evidence="6 7">DSM 18090</strain>
    </source>
</reference>
<feature type="transmembrane region" description="Helical" evidence="5">
    <location>
        <begin position="69"/>
        <end position="89"/>
    </location>
</feature>
<feature type="transmembrane region" description="Helical" evidence="5">
    <location>
        <begin position="39"/>
        <end position="57"/>
    </location>
</feature>
<dbReference type="InterPro" id="IPR007269">
    <property type="entry name" value="ICMT_MeTrfase"/>
</dbReference>
<keyword evidence="6" id="KW-0808">Transferase</keyword>